<comment type="subcellular location">
    <subcellularLocation>
        <location evidence="8">Cell membrane</location>
        <topology evidence="8">Multi-pass membrane protein</topology>
    </subcellularLocation>
</comment>
<dbReference type="OrthoDB" id="9811590at2"/>
<evidence type="ECO:0000313" key="10">
    <source>
        <dbReference type="Proteomes" id="UP000199512"/>
    </source>
</evidence>
<keyword evidence="10" id="KW-1185">Reference proteome</keyword>
<keyword evidence="6 8" id="KW-0472">Membrane</keyword>
<dbReference type="RefSeq" id="WP_091975227.1">
    <property type="nucleotide sequence ID" value="NZ_CAUWDX010000004.1"/>
</dbReference>
<reference evidence="9 10" key="1">
    <citation type="submission" date="2016-10" db="EMBL/GenBank/DDBJ databases">
        <authorList>
            <person name="de Groot N.N."/>
        </authorList>
    </citation>
    <scope>NUCLEOTIDE SEQUENCE [LARGE SCALE GENOMIC DNA]</scope>
    <source>
        <strain evidence="9 10">Calf135</strain>
    </source>
</reference>
<name>A0A1H8HLN3_9FIRM</name>
<keyword evidence="5 8" id="KW-0406">Ion transport</keyword>
<dbReference type="Proteomes" id="UP000199512">
    <property type="component" value="Unassembled WGS sequence"/>
</dbReference>
<keyword evidence="2 8" id="KW-1003">Cell membrane</keyword>
<evidence type="ECO:0000256" key="7">
    <source>
        <dbReference type="ARBA" id="ARBA00023211"/>
    </source>
</evidence>
<evidence type="ECO:0000256" key="2">
    <source>
        <dbReference type="ARBA" id="ARBA00022475"/>
    </source>
</evidence>
<feature type="transmembrane region" description="Helical" evidence="8">
    <location>
        <begin position="112"/>
        <end position="131"/>
    </location>
</feature>
<organism evidence="9 10">
    <name type="scientific">Peptostreptococcus russellii</name>
    <dbReference type="NCBI Taxonomy" id="215200"/>
    <lineage>
        <taxon>Bacteria</taxon>
        <taxon>Bacillati</taxon>
        <taxon>Bacillota</taxon>
        <taxon>Clostridia</taxon>
        <taxon>Peptostreptococcales</taxon>
        <taxon>Peptostreptococcaceae</taxon>
        <taxon>Peptostreptococcus</taxon>
    </lineage>
</organism>
<protein>
    <recommendedName>
        <fullName evidence="8">Putative manganese efflux pump MntP</fullName>
    </recommendedName>
</protein>
<feature type="transmembrane region" description="Helical" evidence="8">
    <location>
        <begin position="64"/>
        <end position="85"/>
    </location>
</feature>
<evidence type="ECO:0000256" key="6">
    <source>
        <dbReference type="ARBA" id="ARBA00023136"/>
    </source>
</evidence>
<keyword evidence="3 8" id="KW-0812">Transmembrane</keyword>
<dbReference type="InterPro" id="IPR022929">
    <property type="entry name" value="Put_MntP"/>
</dbReference>
<keyword evidence="7 8" id="KW-0464">Manganese</keyword>
<evidence type="ECO:0000256" key="4">
    <source>
        <dbReference type="ARBA" id="ARBA00022989"/>
    </source>
</evidence>
<dbReference type="AlphaFoldDB" id="A0A1H8HLN3"/>
<feature type="transmembrane region" description="Helical" evidence="8">
    <location>
        <begin position="137"/>
        <end position="160"/>
    </location>
</feature>
<dbReference type="GO" id="GO:0005886">
    <property type="term" value="C:plasma membrane"/>
    <property type="evidence" value="ECO:0007669"/>
    <property type="project" value="UniProtKB-SubCell"/>
</dbReference>
<evidence type="ECO:0000256" key="8">
    <source>
        <dbReference type="HAMAP-Rule" id="MF_01521"/>
    </source>
</evidence>
<dbReference type="HAMAP" id="MF_01521">
    <property type="entry name" value="MntP_pump"/>
    <property type="match status" value="1"/>
</dbReference>
<dbReference type="Pfam" id="PF02659">
    <property type="entry name" value="Mntp"/>
    <property type="match status" value="1"/>
</dbReference>
<keyword evidence="1 8" id="KW-0813">Transport</keyword>
<dbReference type="InterPro" id="IPR003810">
    <property type="entry name" value="Mntp/YtaF"/>
</dbReference>
<keyword evidence="4 8" id="KW-1133">Transmembrane helix</keyword>
<comment type="similarity">
    <text evidence="8">Belongs to the MntP (TC 9.B.29) family.</text>
</comment>
<dbReference type="GO" id="GO:0005384">
    <property type="term" value="F:manganese ion transmembrane transporter activity"/>
    <property type="evidence" value="ECO:0007669"/>
    <property type="project" value="UniProtKB-UniRule"/>
</dbReference>
<proteinExistence type="inferred from homology"/>
<feature type="transmembrane region" description="Helical" evidence="8">
    <location>
        <begin position="39"/>
        <end position="58"/>
    </location>
</feature>
<dbReference type="EMBL" id="FODF01000006">
    <property type="protein sequence ID" value="SEN56974.1"/>
    <property type="molecule type" value="Genomic_DNA"/>
</dbReference>
<evidence type="ECO:0000256" key="5">
    <source>
        <dbReference type="ARBA" id="ARBA00023065"/>
    </source>
</evidence>
<feature type="transmembrane region" description="Helical" evidence="8">
    <location>
        <begin position="172"/>
        <end position="191"/>
    </location>
</feature>
<dbReference type="PANTHER" id="PTHR35529:SF1">
    <property type="entry name" value="MANGANESE EFFLUX PUMP MNTP-RELATED"/>
    <property type="match status" value="1"/>
</dbReference>
<gene>
    <name evidence="8" type="primary">mntP</name>
    <name evidence="9" type="ORF">SAMN05216454_1064</name>
</gene>
<feature type="transmembrane region" description="Helical" evidence="8">
    <location>
        <begin position="6"/>
        <end position="27"/>
    </location>
</feature>
<sequence length="192" mass="21009">MSFFNLISIGVGLSMDAFAVSICKGLCQRKMNWKKAIIIALYFGVFQAVMPLIGYFLGSQFAGFISSFSHWVAFSLLLFIGLNMIKESREVKQEEEILCDIKGELEIDFKNMIVLAVATSIDALAVGISFALLNINIFSAVSIIGITTFIISAIGVFIGFKFGSKYKSKSEVLGGLILILIGLKILLESLLK</sequence>
<evidence type="ECO:0000313" key="9">
    <source>
        <dbReference type="EMBL" id="SEN56974.1"/>
    </source>
</evidence>
<evidence type="ECO:0000256" key="3">
    <source>
        <dbReference type="ARBA" id="ARBA00022692"/>
    </source>
</evidence>
<evidence type="ECO:0000256" key="1">
    <source>
        <dbReference type="ARBA" id="ARBA00022448"/>
    </source>
</evidence>
<comment type="function">
    <text evidence="8">Probably functions as a manganese efflux pump.</text>
</comment>
<accession>A0A1H8HLN3</accession>
<dbReference type="PANTHER" id="PTHR35529">
    <property type="entry name" value="MANGANESE EFFLUX PUMP MNTP-RELATED"/>
    <property type="match status" value="1"/>
</dbReference>